<evidence type="ECO:0000313" key="1">
    <source>
        <dbReference type="EMBL" id="KAI0290102.1"/>
    </source>
</evidence>
<dbReference type="EMBL" id="WTXG01000251">
    <property type="protein sequence ID" value="KAI0290102.1"/>
    <property type="molecule type" value="Genomic_DNA"/>
</dbReference>
<protein>
    <submittedName>
        <fullName evidence="1">Uncharacterized protein</fullName>
    </submittedName>
</protein>
<organism evidence="1 2">
    <name type="scientific">Multifurca ochricompacta</name>
    <dbReference type="NCBI Taxonomy" id="376703"/>
    <lineage>
        <taxon>Eukaryota</taxon>
        <taxon>Fungi</taxon>
        <taxon>Dikarya</taxon>
        <taxon>Basidiomycota</taxon>
        <taxon>Agaricomycotina</taxon>
        <taxon>Agaricomycetes</taxon>
        <taxon>Russulales</taxon>
        <taxon>Russulaceae</taxon>
        <taxon>Multifurca</taxon>
    </lineage>
</organism>
<sequence>EQVVPYTNKTFHWAAIEWLVASDQPIQALKHPKFKEMINIAAHATNGVKVPGRKLMRAEIIQTFKDHLTKLKAWLNVSTCLR</sequence>
<gene>
    <name evidence="1" type="ORF">B0F90DRAFT_1655017</name>
</gene>
<keyword evidence="2" id="KW-1185">Reference proteome</keyword>
<accession>A0AAD4LWJ5</accession>
<dbReference type="Proteomes" id="UP001203297">
    <property type="component" value="Unassembled WGS sequence"/>
</dbReference>
<feature type="non-terminal residue" evidence="1">
    <location>
        <position position="82"/>
    </location>
</feature>
<reference evidence="1" key="1">
    <citation type="journal article" date="2022" name="New Phytol.">
        <title>Evolutionary transition to the ectomycorrhizal habit in the genomes of a hyperdiverse lineage of mushroom-forming fungi.</title>
        <authorList>
            <person name="Looney B."/>
            <person name="Miyauchi S."/>
            <person name="Morin E."/>
            <person name="Drula E."/>
            <person name="Courty P.E."/>
            <person name="Kohler A."/>
            <person name="Kuo A."/>
            <person name="LaButti K."/>
            <person name="Pangilinan J."/>
            <person name="Lipzen A."/>
            <person name="Riley R."/>
            <person name="Andreopoulos W."/>
            <person name="He G."/>
            <person name="Johnson J."/>
            <person name="Nolan M."/>
            <person name="Tritt A."/>
            <person name="Barry K.W."/>
            <person name="Grigoriev I.V."/>
            <person name="Nagy L.G."/>
            <person name="Hibbett D."/>
            <person name="Henrissat B."/>
            <person name="Matheny P.B."/>
            <person name="Labbe J."/>
            <person name="Martin F.M."/>
        </authorList>
    </citation>
    <scope>NUCLEOTIDE SEQUENCE</scope>
    <source>
        <strain evidence="1">BPL690</strain>
    </source>
</reference>
<evidence type="ECO:0000313" key="2">
    <source>
        <dbReference type="Proteomes" id="UP001203297"/>
    </source>
</evidence>
<proteinExistence type="predicted"/>
<name>A0AAD4LWJ5_9AGAM</name>
<dbReference type="AlphaFoldDB" id="A0AAD4LWJ5"/>
<comment type="caution">
    <text evidence="1">The sequence shown here is derived from an EMBL/GenBank/DDBJ whole genome shotgun (WGS) entry which is preliminary data.</text>
</comment>